<reference evidence="2" key="1">
    <citation type="submission" date="2021-12" db="EMBL/GenBank/DDBJ databases">
        <authorList>
            <person name="Rodrigo-Torres L."/>
            <person name="Arahal R. D."/>
            <person name="Lucena T."/>
        </authorList>
    </citation>
    <scope>NUCLEOTIDE SEQUENCE</scope>
    <source>
        <strain evidence="2">CECT 8226</strain>
    </source>
</reference>
<evidence type="ECO:0000313" key="2">
    <source>
        <dbReference type="EMBL" id="CAH0524591.1"/>
    </source>
</evidence>
<comment type="caution">
    <text evidence="2">The sequence shown here is derived from an EMBL/GenBank/DDBJ whole genome shotgun (WGS) entry which is preliminary data.</text>
</comment>
<feature type="compositionally biased region" description="Polar residues" evidence="1">
    <location>
        <begin position="312"/>
        <end position="321"/>
    </location>
</feature>
<feature type="compositionally biased region" description="Low complexity" evidence="1">
    <location>
        <begin position="203"/>
        <end position="230"/>
    </location>
</feature>
<name>A0ABM8ZEW6_9VIBR</name>
<evidence type="ECO:0000313" key="3">
    <source>
        <dbReference type="Proteomes" id="UP000838160"/>
    </source>
</evidence>
<dbReference type="Proteomes" id="UP000838160">
    <property type="component" value="Unassembled WGS sequence"/>
</dbReference>
<evidence type="ECO:0008006" key="4">
    <source>
        <dbReference type="Google" id="ProtNLM"/>
    </source>
</evidence>
<feature type="region of interest" description="Disordered" evidence="1">
    <location>
        <begin position="298"/>
        <end position="339"/>
    </location>
</feature>
<protein>
    <recommendedName>
        <fullName evidence="4">DnaT DNA-binding domain-containing protein</fullName>
    </recommendedName>
</protein>
<feature type="compositionally biased region" description="Basic and acidic residues" evidence="1">
    <location>
        <begin position="298"/>
        <end position="309"/>
    </location>
</feature>
<evidence type="ECO:0000256" key="1">
    <source>
        <dbReference type="SAM" id="MobiDB-lite"/>
    </source>
</evidence>
<keyword evidence="3" id="KW-1185">Reference proteome</keyword>
<accession>A0ABM8ZEW6</accession>
<sequence>MICFWHIETLESQDTDRRLTVSAKFTHIAWQQTHIEANEKLVLLKLADLSGHDGSVAISLKEIAAECLMGEFALADMLTALANKGLVHKVRTDNHVKPQVHHLRLTIVESNQLPVIETSAPKDQPEPQVTTMQNSNAPGWSFQTFDLYKVPPHCRDVVWQNFARQNGVTTTNINRLARQLEDWLEFAKRSGQLQELIGEPKVANHSSNHASNKSNKKSSPQMPESSQSSQYISTHELNEFAIPDWAMQTITFSRLEVDPKLFWEKFVVYYKARANEFTTINQILNKLRLWIVNEKQAEDRRKQSEERRRQSYQGNPSQDVSPSEEFREFLRGQGKNPNF</sequence>
<proteinExistence type="predicted"/>
<feature type="region of interest" description="Disordered" evidence="1">
    <location>
        <begin position="202"/>
        <end position="230"/>
    </location>
</feature>
<organism evidence="2 3">
    <name type="scientific">Vibrio hippocampi</name>
    <dbReference type="NCBI Taxonomy" id="654686"/>
    <lineage>
        <taxon>Bacteria</taxon>
        <taxon>Pseudomonadati</taxon>
        <taxon>Pseudomonadota</taxon>
        <taxon>Gammaproteobacteria</taxon>
        <taxon>Vibrionales</taxon>
        <taxon>Vibrionaceae</taxon>
        <taxon>Vibrio</taxon>
    </lineage>
</organism>
<gene>
    <name evidence="2" type="ORF">VHP8226_00431</name>
</gene>
<dbReference type="EMBL" id="CAKLCM010000001">
    <property type="protein sequence ID" value="CAH0524591.1"/>
    <property type="molecule type" value="Genomic_DNA"/>
</dbReference>